<proteinExistence type="predicted"/>
<evidence type="ECO:0000313" key="1">
    <source>
        <dbReference type="EMBL" id="MFD2203476.1"/>
    </source>
</evidence>
<keyword evidence="2" id="KW-1185">Reference proteome</keyword>
<dbReference type="Proteomes" id="UP001597414">
    <property type="component" value="Unassembled WGS sequence"/>
</dbReference>
<comment type="caution">
    <text evidence="1">The sequence shown here is derived from an EMBL/GenBank/DDBJ whole genome shotgun (WGS) entry which is preliminary data.</text>
</comment>
<accession>A0ABW5BFF8</accession>
<evidence type="ECO:0000313" key="2">
    <source>
        <dbReference type="Proteomes" id="UP001597414"/>
    </source>
</evidence>
<reference evidence="2" key="1">
    <citation type="journal article" date="2019" name="Int. J. Syst. Evol. Microbiol.">
        <title>The Global Catalogue of Microorganisms (GCM) 10K type strain sequencing project: providing services to taxonomists for standard genome sequencing and annotation.</title>
        <authorList>
            <consortium name="The Broad Institute Genomics Platform"/>
            <consortium name="The Broad Institute Genome Sequencing Center for Infectious Disease"/>
            <person name="Wu L."/>
            <person name="Ma J."/>
        </authorList>
    </citation>
    <scope>NUCLEOTIDE SEQUENCE [LARGE SCALE GENOMIC DNA]</scope>
    <source>
        <strain evidence="2">KCTC 19812</strain>
    </source>
</reference>
<dbReference type="RefSeq" id="WP_380805956.1">
    <property type="nucleotide sequence ID" value="NZ_JBHUIV010000025.1"/>
</dbReference>
<sequence>MKTTIITLYIFLLAILGYAQEPEVEAAVEPQSQHFRVFETDVVVTKNKDGSKTWEFTSEPKDYSSEYYTKKYNPRHGKGLNFDLGINTWKGDDDAPAVKPWGSWNPAINFYYQYRASRNFHLKSTLGVSWYNFKFENRNLQALRGDEGVYFEEHPSGAGTKSKISASYLNVSVIPTLRSNHGNFTFGVGPYAGYRLGGRGKFVYNDENGNKAKEFQFGNMFASDFRYGLRAEVGVADVKLYINYDFNETFQQNKGPKVNAISFGIIL</sequence>
<evidence type="ECO:0008006" key="3">
    <source>
        <dbReference type="Google" id="ProtNLM"/>
    </source>
</evidence>
<name>A0ABW5BFF8_9BACT</name>
<protein>
    <recommendedName>
        <fullName evidence="3">Outer membrane protein beta-barrel domain-containing protein</fullName>
    </recommendedName>
</protein>
<dbReference type="EMBL" id="JBHUIV010000025">
    <property type="protein sequence ID" value="MFD2203476.1"/>
    <property type="molecule type" value="Genomic_DNA"/>
</dbReference>
<organism evidence="1 2">
    <name type="scientific">Shivajiella indica</name>
    <dbReference type="NCBI Taxonomy" id="872115"/>
    <lineage>
        <taxon>Bacteria</taxon>
        <taxon>Pseudomonadati</taxon>
        <taxon>Bacteroidota</taxon>
        <taxon>Cytophagia</taxon>
        <taxon>Cytophagales</taxon>
        <taxon>Cyclobacteriaceae</taxon>
        <taxon>Shivajiella</taxon>
    </lineage>
</organism>
<gene>
    <name evidence="1" type="ORF">ACFSKV_17985</name>
</gene>